<accession>W7B6X4</accession>
<dbReference type="AlphaFoldDB" id="W7B6X4"/>
<dbReference type="RefSeq" id="WP_036066711.1">
    <property type="nucleotide sequence ID" value="NZ_AODD01000014.1"/>
</dbReference>
<keyword evidence="2" id="KW-1185">Reference proteome</keyword>
<dbReference type="Pfam" id="PF10078">
    <property type="entry name" value="DUF2316"/>
    <property type="match status" value="1"/>
</dbReference>
<dbReference type="OrthoDB" id="3233189at2"/>
<sequence length="103" mass="12080">MSLTHQQVTDTINQFQQNLILSELTTEQIASNFQTSTEKIDRILHLKQKSMEDPWILKAFLEQHILKSGKTPVEFSALKGDYHQYWFLQTKKIENMQLSKGNK</sequence>
<reference evidence="1 2" key="1">
    <citation type="journal article" date="2014" name="Int. J. Syst. Evol. Microbiol.">
        <title>Listeria floridensis sp. nov., Listeria aquatica sp. nov., Listeria cornellensis sp. nov., Listeria riparia sp. nov. and Listeria grandensis sp. nov., from agricultural and natural environments.</title>
        <authorList>
            <person name="den Bakker H.C."/>
            <person name="Warchocki S."/>
            <person name="Wright E.M."/>
            <person name="Allred A.F."/>
            <person name="Ahlstrom C."/>
            <person name="Manuel C.S."/>
            <person name="Stasiewicz M.J."/>
            <person name="Burrell A."/>
            <person name="Roof S."/>
            <person name="Strawn L."/>
            <person name="Fortes E.D."/>
            <person name="Nightingale K.K."/>
            <person name="Kephart D."/>
            <person name="Wiedmann M."/>
        </authorList>
    </citation>
    <scope>NUCLEOTIDE SEQUENCE [LARGE SCALE GENOMIC DNA]</scope>
    <source>
        <strain evidence="2">FSL F6-971</strain>
    </source>
</reference>
<name>W7B6X4_9LIST</name>
<dbReference type="EMBL" id="AODD01000014">
    <property type="protein sequence ID" value="EUJ23039.1"/>
    <property type="molecule type" value="Genomic_DNA"/>
</dbReference>
<organism evidence="1 2">
    <name type="scientific">Listeria grandensis FSL F6-0971</name>
    <dbReference type="NCBI Taxonomy" id="1265819"/>
    <lineage>
        <taxon>Bacteria</taxon>
        <taxon>Bacillati</taxon>
        <taxon>Bacillota</taxon>
        <taxon>Bacilli</taxon>
        <taxon>Bacillales</taxon>
        <taxon>Listeriaceae</taxon>
        <taxon>Listeria</taxon>
    </lineage>
</organism>
<comment type="caution">
    <text evidence="1">The sequence shown here is derived from an EMBL/GenBank/DDBJ whole genome shotgun (WGS) entry which is preliminary data.</text>
</comment>
<protein>
    <recommendedName>
        <fullName evidence="3">DUF2316 family protein</fullName>
    </recommendedName>
</protein>
<dbReference type="STRING" id="1265819.PGRAN_10148"/>
<proteinExistence type="predicted"/>
<dbReference type="InterPro" id="IPR018757">
    <property type="entry name" value="DUF2316"/>
</dbReference>
<evidence type="ECO:0000313" key="2">
    <source>
        <dbReference type="Proteomes" id="UP000019253"/>
    </source>
</evidence>
<gene>
    <name evidence="1" type="ORF">PGRAN_10148</name>
</gene>
<evidence type="ECO:0000313" key="1">
    <source>
        <dbReference type="EMBL" id="EUJ23039.1"/>
    </source>
</evidence>
<dbReference type="PATRIC" id="fig|1265819.5.peg.2024"/>
<dbReference type="Proteomes" id="UP000019253">
    <property type="component" value="Unassembled WGS sequence"/>
</dbReference>
<evidence type="ECO:0008006" key="3">
    <source>
        <dbReference type="Google" id="ProtNLM"/>
    </source>
</evidence>